<comment type="similarity">
    <text evidence="1">Belongs to the flavin monoamine oxidase family.</text>
</comment>
<dbReference type="RefSeq" id="WP_133989360.1">
    <property type="nucleotide sequence ID" value="NZ_SODV01000001.1"/>
</dbReference>
<dbReference type="OrthoDB" id="56323at2"/>
<dbReference type="SUPFAM" id="SSF51905">
    <property type="entry name" value="FAD/NAD(P)-binding domain"/>
    <property type="match status" value="1"/>
</dbReference>
<reference evidence="3 4" key="1">
    <citation type="submission" date="2019-03" db="EMBL/GenBank/DDBJ databases">
        <title>Genomic Encyclopedia of Type Strains, Phase IV (KMG-IV): sequencing the most valuable type-strain genomes for metagenomic binning, comparative biology and taxonomic classification.</title>
        <authorList>
            <person name="Goeker M."/>
        </authorList>
    </citation>
    <scope>NUCLEOTIDE SEQUENCE [LARGE SCALE GENOMIC DNA]</scope>
    <source>
        <strain evidence="3 4">DSM 100059</strain>
    </source>
</reference>
<evidence type="ECO:0000313" key="3">
    <source>
        <dbReference type="EMBL" id="TDW99008.1"/>
    </source>
</evidence>
<evidence type="ECO:0000256" key="1">
    <source>
        <dbReference type="ARBA" id="ARBA00005995"/>
    </source>
</evidence>
<dbReference type="SUPFAM" id="SSF54373">
    <property type="entry name" value="FAD-linked reductases, C-terminal domain"/>
    <property type="match status" value="1"/>
</dbReference>
<dbReference type="GO" id="GO:0016491">
    <property type="term" value="F:oxidoreductase activity"/>
    <property type="evidence" value="ECO:0007669"/>
    <property type="project" value="InterPro"/>
</dbReference>
<name>A0A4R8DMM8_9BACT</name>
<dbReference type="InterPro" id="IPR002937">
    <property type="entry name" value="Amino_oxidase"/>
</dbReference>
<sequence>MEKAKQITIIGAGLSGLMTAYLLKKAGLTVRILEASGRIGGRVHTQEGKLGTPLELGATWFSDQHVRLTALVAGLGLAKFPQFSEGVSFLQTARSFEPAQQIHVPATNRPSYRIAGGTQALIEALIAAVGIETVVLHCPVTQVVATADGLTAYSSNGKSFLSDAIVTCLPPQLVASKIVFIPALPASIREILPTVQTWMAGSVKFTIEYKAHFWRDRQLSGMLYSHAGTVVEMYDHTNYDGDRFGFTGFLNADTRTYTQEIRRAHVLRQLQEAFGNDVLDAVAYYDKVWDDEYVLSDNPAIKQPHQNNGHPCFQQAYMDGRLFFSGSETSPLYGGYMEGAVIAAERTVDRIVKGRTSLCH</sequence>
<evidence type="ECO:0000313" key="4">
    <source>
        <dbReference type="Proteomes" id="UP000294498"/>
    </source>
</evidence>
<dbReference type="AlphaFoldDB" id="A0A4R8DMM8"/>
<dbReference type="Proteomes" id="UP000294498">
    <property type="component" value="Unassembled WGS sequence"/>
</dbReference>
<comment type="caution">
    <text evidence="3">The sequence shown here is derived from an EMBL/GenBank/DDBJ whole genome shotgun (WGS) entry which is preliminary data.</text>
</comment>
<feature type="domain" description="Amine oxidase" evidence="2">
    <location>
        <begin position="106"/>
        <end position="351"/>
    </location>
</feature>
<keyword evidence="4" id="KW-1185">Reference proteome</keyword>
<dbReference type="PANTHER" id="PTHR43563">
    <property type="entry name" value="AMINE OXIDASE"/>
    <property type="match status" value="1"/>
</dbReference>
<evidence type="ECO:0000259" key="2">
    <source>
        <dbReference type="Pfam" id="PF01593"/>
    </source>
</evidence>
<dbReference type="Pfam" id="PF01593">
    <property type="entry name" value="Amino_oxidase"/>
    <property type="match status" value="2"/>
</dbReference>
<dbReference type="EMBL" id="SODV01000001">
    <property type="protein sequence ID" value="TDW99008.1"/>
    <property type="molecule type" value="Genomic_DNA"/>
</dbReference>
<gene>
    <name evidence="3" type="ORF">EDB95_0015</name>
</gene>
<dbReference type="Gene3D" id="3.50.50.60">
    <property type="entry name" value="FAD/NAD(P)-binding domain"/>
    <property type="match status" value="2"/>
</dbReference>
<dbReference type="PANTHER" id="PTHR43563:SF14">
    <property type="entry name" value="AMINE OXIDASE"/>
    <property type="match status" value="1"/>
</dbReference>
<protein>
    <submittedName>
        <fullName evidence="3">Monoamine oxidase</fullName>
    </submittedName>
</protein>
<organism evidence="3 4">
    <name type="scientific">Dinghuibacter silviterrae</name>
    <dbReference type="NCBI Taxonomy" id="1539049"/>
    <lineage>
        <taxon>Bacteria</taxon>
        <taxon>Pseudomonadati</taxon>
        <taxon>Bacteroidota</taxon>
        <taxon>Chitinophagia</taxon>
        <taxon>Chitinophagales</taxon>
        <taxon>Chitinophagaceae</taxon>
        <taxon>Dinghuibacter</taxon>
    </lineage>
</organism>
<proteinExistence type="inferred from homology"/>
<accession>A0A4R8DMM8</accession>
<dbReference type="InterPro" id="IPR050703">
    <property type="entry name" value="Flavin_MAO"/>
</dbReference>
<dbReference type="InterPro" id="IPR036188">
    <property type="entry name" value="FAD/NAD-bd_sf"/>
</dbReference>
<feature type="domain" description="Amine oxidase" evidence="2">
    <location>
        <begin position="14"/>
        <end position="85"/>
    </location>
</feature>